<evidence type="ECO:0000313" key="7">
    <source>
        <dbReference type="EMBL" id="KAA1122390.1"/>
    </source>
</evidence>
<dbReference type="Pfam" id="PF03134">
    <property type="entry name" value="TB2_DP1_HVA22"/>
    <property type="match status" value="1"/>
</dbReference>
<name>A0A5B0R9U3_PUCGR</name>
<comment type="caution">
    <text evidence="6">Lacks conserved residue(s) required for the propagation of feature annotation.</text>
</comment>
<sequence>MGYAFTRALTKLKQQLAVPKAYGVLGLAGLFSIFVFFNIFGGFLTTTLGWGLPAYFSIQALESPSSGDDVQWLTYWNIFGFFNIIKTFANIILYCLPFSLVNPVSLNSQATFC</sequence>
<evidence type="ECO:0000256" key="6">
    <source>
        <dbReference type="RuleBase" id="RU362006"/>
    </source>
</evidence>
<evidence type="ECO:0000256" key="1">
    <source>
        <dbReference type="ARBA" id="ARBA00004141"/>
    </source>
</evidence>
<dbReference type="GO" id="GO:0016020">
    <property type="term" value="C:membrane"/>
    <property type="evidence" value="ECO:0007669"/>
    <property type="project" value="UniProtKB-SubCell"/>
</dbReference>
<dbReference type="Proteomes" id="UP000325313">
    <property type="component" value="Unassembled WGS sequence"/>
</dbReference>
<evidence type="ECO:0000313" key="8">
    <source>
        <dbReference type="Proteomes" id="UP000325313"/>
    </source>
</evidence>
<protein>
    <recommendedName>
        <fullName evidence="6">Protein YOP1</fullName>
    </recommendedName>
</protein>
<keyword evidence="3 6" id="KW-0812">Transmembrane</keyword>
<accession>A0A5B0R9U3</accession>
<feature type="transmembrane region" description="Helical" evidence="6">
    <location>
        <begin position="21"/>
        <end position="52"/>
    </location>
</feature>
<dbReference type="InterPro" id="IPR004345">
    <property type="entry name" value="TB2_DP1_HVA22"/>
</dbReference>
<keyword evidence="5 6" id="KW-0472">Membrane</keyword>
<feature type="transmembrane region" description="Helical" evidence="6">
    <location>
        <begin position="72"/>
        <end position="96"/>
    </location>
</feature>
<evidence type="ECO:0000256" key="2">
    <source>
        <dbReference type="ARBA" id="ARBA00008573"/>
    </source>
</evidence>
<evidence type="ECO:0000256" key="4">
    <source>
        <dbReference type="ARBA" id="ARBA00022989"/>
    </source>
</evidence>
<dbReference type="AlphaFoldDB" id="A0A5B0R9U3"/>
<dbReference type="PANTHER" id="PTHR12300">
    <property type="entry name" value="HVA22-LIKE PROTEINS"/>
    <property type="match status" value="1"/>
</dbReference>
<gene>
    <name evidence="7" type="primary">YOP1_4</name>
    <name evidence="7" type="ORF">PGTUg99_037336</name>
</gene>
<proteinExistence type="inferred from homology"/>
<comment type="caution">
    <text evidence="7">The sequence shown here is derived from an EMBL/GenBank/DDBJ whole genome shotgun (WGS) entry which is preliminary data.</text>
</comment>
<evidence type="ECO:0000256" key="3">
    <source>
        <dbReference type="ARBA" id="ARBA00022692"/>
    </source>
</evidence>
<organism evidence="7 8">
    <name type="scientific">Puccinia graminis f. sp. tritici</name>
    <dbReference type="NCBI Taxonomy" id="56615"/>
    <lineage>
        <taxon>Eukaryota</taxon>
        <taxon>Fungi</taxon>
        <taxon>Dikarya</taxon>
        <taxon>Basidiomycota</taxon>
        <taxon>Pucciniomycotina</taxon>
        <taxon>Pucciniomycetes</taxon>
        <taxon>Pucciniales</taxon>
        <taxon>Pucciniaceae</taxon>
        <taxon>Puccinia</taxon>
    </lineage>
</organism>
<comment type="similarity">
    <text evidence="2 6">Belongs to the DP1 family.</text>
</comment>
<keyword evidence="4 6" id="KW-1133">Transmembrane helix</keyword>
<reference evidence="7 8" key="1">
    <citation type="submission" date="2019-05" db="EMBL/GenBank/DDBJ databases">
        <title>Emergence of the Ug99 lineage of the wheat stem rust pathogen through somatic hybridization.</title>
        <authorList>
            <person name="Li F."/>
            <person name="Upadhyaya N.M."/>
            <person name="Sperschneider J."/>
            <person name="Matny O."/>
            <person name="Nguyen-Phuc H."/>
            <person name="Mago R."/>
            <person name="Raley C."/>
            <person name="Miller M.E."/>
            <person name="Silverstein K.A.T."/>
            <person name="Henningsen E."/>
            <person name="Hirsch C.D."/>
            <person name="Visser B."/>
            <person name="Pretorius Z.A."/>
            <person name="Steffenson B.J."/>
            <person name="Schwessinger B."/>
            <person name="Dodds P.N."/>
            <person name="Figueroa M."/>
        </authorList>
    </citation>
    <scope>NUCLEOTIDE SEQUENCE [LARGE SCALE GENOMIC DNA]</scope>
    <source>
        <strain evidence="7 8">Ug99</strain>
    </source>
</reference>
<dbReference type="EMBL" id="VDEP01000236">
    <property type="protein sequence ID" value="KAA1122390.1"/>
    <property type="molecule type" value="Genomic_DNA"/>
</dbReference>
<dbReference type="PANTHER" id="PTHR12300:SF161">
    <property type="entry name" value="RECEPTOR EXPRESSION-ENHANCING PROTEIN"/>
    <property type="match status" value="1"/>
</dbReference>
<evidence type="ECO:0000256" key="5">
    <source>
        <dbReference type="ARBA" id="ARBA00023136"/>
    </source>
</evidence>
<comment type="subcellular location">
    <subcellularLocation>
        <location evidence="1 6">Membrane</location>
        <topology evidence="1 6">Multi-pass membrane protein</topology>
    </subcellularLocation>
</comment>